<name>A0ABM7VD18_9BACT</name>
<reference evidence="2 3" key="1">
    <citation type="submission" date="2021-12" db="EMBL/GenBank/DDBJ databases">
        <title>Genome sequencing of bacteria with rrn-lacking chromosome and rrn-plasmid.</title>
        <authorList>
            <person name="Anda M."/>
            <person name="Iwasaki W."/>
        </authorList>
    </citation>
    <scope>NUCLEOTIDE SEQUENCE [LARGE SCALE GENOMIC DNA]</scope>
    <source>
        <strain evidence="2 3">NBRC 101262</strain>
    </source>
</reference>
<evidence type="ECO:0000256" key="1">
    <source>
        <dbReference type="SAM" id="MobiDB-lite"/>
    </source>
</evidence>
<proteinExistence type="predicted"/>
<evidence type="ECO:0000313" key="2">
    <source>
        <dbReference type="EMBL" id="BDC98808.1"/>
    </source>
</evidence>
<accession>A0ABM7VD18</accession>
<gene>
    <name evidence="2" type="ORF">PEPS_10890</name>
</gene>
<dbReference type="EMBL" id="AP025292">
    <property type="protein sequence ID" value="BDC98808.1"/>
    <property type="molecule type" value="Genomic_DNA"/>
</dbReference>
<sequence>MEPENLPFENEHSHNPSVNGEERPKVLRDIVDENIDNLMDDLFADMGFDFED</sequence>
<organism evidence="2 3">
    <name type="scientific">Persicobacter psychrovividus</name>
    <dbReference type="NCBI Taxonomy" id="387638"/>
    <lineage>
        <taxon>Bacteria</taxon>
        <taxon>Pseudomonadati</taxon>
        <taxon>Bacteroidota</taxon>
        <taxon>Cytophagia</taxon>
        <taxon>Cytophagales</taxon>
        <taxon>Persicobacteraceae</taxon>
        <taxon>Persicobacter</taxon>
    </lineage>
</organism>
<dbReference type="RefSeq" id="WP_332920461.1">
    <property type="nucleotide sequence ID" value="NZ_AP025292.1"/>
</dbReference>
<evidence type="ECO:0000313" key="3">
    <source>
        <dbReference type="Proteomes" id="UP001354989"/>
    </source>
</evidence>
<feature type="region of interest" description="Disordered" evidence="1">
    <location>
        <begin position="1"/>
        <end position="24"/>
    </location>
</feature>
<protein>
    <submittedName>
        <fullName evidence="2">Uncharacterized protein</fullName>
    </submittedName>
</protein>
<dbReference type="Proteomes" id="UP001354989">
    <property type="component" value="Chromosome"/>
</dbReference>
<keyword evidence="3" id="KW-1185">Reference proteome</keyword>
<feature type="compositionally biased region" description="Basic and acidic residues" evidence="1">
    <location>
        <begin position="9"/>
        <end position="24"/>
    </location>
</feature>